<evidence type="ECO:0000256" key="1">
    <source>
        <dbReference type="SAM" id="Phobius"/>
    </source>
</evidence>
<name>A0A347THH5_9BACT</name>
<reference evidence="5" key="1">
    <citation type="submission" date="2017-09" db="EMBL/GenBank/DDBJ databases">
        <title>Arcobacter canalis sp. nov., a new species isolated from a water canal contaminated with urban sewage.</title>
        <authorList>
            <person name="Perez-Cataluna A."/>
            <person name="Salas-Masso N."/>
            <person name="Figueras M.J."/>
        </authorList>
    </citation>
    <scope>NUCLEOTIDE SEQUENCE [LARGE SCALE GENOMIC DNA]</scope>
    <source>
        <strain evidence="5">CECT 7727</strain>
    </source>
</reference>
<dbReference type="PANTHER" id="PTHR36698:SF2">
    <property type="entry name" value="MCE_MLAD DOMAIN-CONTAINING PROTEIN"/>
    <property type="match status" value="1"/>
</dbReference>
<feature type="transmembrane region" description="Helical" evidence="1">
    <location>
        <begin position="7"/>
        <end position="28"/>
    </location>
</feature>
<gene>
    <name evidence="3" type="primary">mlaD</name>
    <name evidence="3" type="ORF">AMRN_0283</name>
    <name evidence="4" type="ORF">CPH92_12460</name>
</gene>
<evidence type="ECO:0000313" key="6">
    <source>
        <dbReference type="Proteomes" id="UP000264693"/>
    </source>
</evidence>
<keyword evidence="5" id="KW-1185">Reference proteome</keyword>
<dbReference type="Proteomes" id="UP000264693">
    <property type="component" value="Chromosome"/>
</dbReference>
<dbReference type="Pfam" id="PF02470">
    <property type="entry name" value="MlaD"/>
    <property type="match status" value="1"/>
</dbReference>
<keyword evidence="1" id="KW-1133">Transmembrane helix</keyword>
<organism evidence="3 6">
    <name type="scientific">Malaciobacter marinus</name>
    <dbReference type="NCBI Taxonomy" id="505249"/>
    <lineage>
        <taxon>Bacteria</taxon>
        <taxon>Pseudomonadati</taxon>
        <taxon>Campylobacterota</taxon>
        <taxon>Epsilonproteobacteria</taxon>
        <taxon>Campylobacterales</taxon>
        <taxon>Arcobacteraceae</taxon>
        <taxon>Malaciobacter</taxon>
    </lineage>
</organism>
<evidence type="ECO:0000259" key="2">
    <source>
        <dbReference type="Pfam" id="PF02470"/>
    </source>
</evidence>
<dbReference type="EMBL" id="CP032101">
    <property type="protein sequence ID" value="AXX86053.1"/>
    <property type="molecule type" value="Genomic_DNA"/>
</dbReference>
<sequence length="307" mass="34687">MQTRINFFKIGTFVIVLFVLMLIFIFWLGKYAFVVTKQDSYMIYFKESVSGLNIDSPVKFKGVQVGKVENISINPKNSQEIKIKISVIENTPIKKDNYATLGTLGLTGLKYIELKGGSKDSNLIQENKYNERVINSKISVLGNLENSSKDISKQLTQLLIQTRILFSNENINNFSELLNASKQTAVNTQEITQYIINNENKLTQILNNLNDLSITSKSSFNNMSDSANSVKESALKVMELSQKVLNEVEKGSFDLKTISQSTINNFNDVLNQFENSLIKSEELIEQLKENPSDILFKKNKQKLGPGE</sequence>
<dbReference type="Proteomes" id="UP000224740">
    <property type="component" value="Unassembled WGS sequence"/>
</dbReference>
<reference evidence="4" key="2">
    <citation type="submission" date="2017-09" db="EMBL/GenBank/DDBJ databases">
        <authorList>
            <person name="Perez-Cataluna A."/>
            <person name="Figueras M.J."/>
            <person name="Salas-Masso N."/>
        </authorList>
    </citation>
    <scope>NUCLEOTIDE SEQUENCE</scope>
    <source>
        <strain evidence="4">CECT 7727</strain>
    </source>
</reference>
<protein>
    <submittedName>
        <fullName evidence="4">ABC transporter substrate-binding protein</fullName>
    </submittedName>
    <submittedName>
        <fullName evidence="3">Lipid asymmetry ABC transporter MlaABCDEF, periplasmic component MlaD</fullName>
    </submittedName>
</protein>
<dbReference type="AlphaFoldDB" id="A0A347THH5"/>
<reference evidence="3 6" key="3">
    <citation type="submission" date="2018-08" db="EMBL/GenBank/DDBJ databases">
        <title>Complete genome of the Arcobacter marinus type strain JCM 15502.</title>
        <authorList>
            <person name="Miller W.G."/>
            <person name="Yee E."/>
            <person name="Huynh S."/>
            <person name="Parker C.T."/>
        </authorList>
    </citation>
    <scope>NUCLEOTIDE SEQUENCE [LARGE SCALE GENOMIC DNA]</scope>
    <source>
        <strain evidence="3 6">JCM 15502</strain>
    </source>
</reference>
<feature type="domain" description="Mce/MlaD" evidence="2">
    <location>
        <begin position="41"/>
        <end position="117"/>
    </location>
</feature>
<dbReference type="RefSeq" id="WP_099312310.1">
    <property type="nucleotide sequence ID" value="NZ_CP032101.1"/>
</dbReference>
<dbReference type="InterPro" id="IPR003399">
    <property type="entry name" value="Mce/MlaD"/>
</dbReference>
<dbReference type="KEGG" id="amar:AMRN_0283"/>
<dbReference type="EMBL" id="NXAO01000060">
    <property type="protein sequence ID" value="PHO14361.1"/>
    <property type="molecule type" value="Genomic_DNA"/>
</dbReference>
<keyword evidence="1" id="KW-0812">Transmembrane</keyword>
<dbReference type="PANTHER" id="PTHR36698">
    <property type="entry name" value="BLL5892 PROTEIN"/>
    <property type="match status" value="1"/>
</dbReference>
<proteinExistence type="predicted"/>
<evidence type="ECO:0000313" key="5">
    <source>
        <dbReference type="Proteomes" id="UP000224740"/>
    </source>
</evidence>
<evidence type="ECO:0000313" key="4">
    <source>
        <dbReference type="EMBL" id="PHO14361.1"/>
    </source>
</evidence>
<accession>A0A347THH5</accession>
<evidence type="ECO:0000313" key="3">
    <source>
        <dbReference type="EMBL" id="AXX86053.1"/>
    </source>
</evidence>
<keyword evidence="1" id="KW-0472">Membrane</keyword>